<reference evidence="1 2" key="1">
    <citation type="submission" date="2022-08" db="EMBL/GenBank/DDBJ databases">
        <title>Paenibacillus endoradicis sp. nov., Paenibacillus radicibacter sp. nov and Paenibacillus pararadicis sp. nov., three cold-adapted plant growth-promoting bacteria isolated from root of Larix gmelinii in Great Khingan.</title>
        <authorList>
            <person name="Xue H."/>
        </authorList>
    </citation>
    <scope>NUCLEOTIDE SEQUENCE [LARGE SCALE GENOMIC DNA]</scope>
    <source>
        <strain evidence="1 2">N5-1-1-5</strain>
    </source>
</reference>
<proteinExistence type="predicted"/>
<dbReference type="EMBL" id="JANQBD010000002">
    <property type="protein sequence ID" value="MCR8630388.1"/>
    <property type="molecule type" value="Genomic_DNA"/>
</dbReference>
<dbReference type="Proteomes" id="UP001300012">
    <property type="component" value="Unassembled WGS sequence"/>
</dbReference>
<organism evidence="1 2">
    <name type="scientific">Paenibacillus radicis</name>
    <name type="common">ex Xue et al. 2023</name>
    <dbReference type="NCBI Taxonomy" id="2972489"/>
    <lineage>
        <taxon>Bacteria</taxon>
        <taxon>Bacillati</taxon>
        <taxon>Bacillota</taxon>
        <taxon>Bacilli</taxon>
        <taxon>Bacillales</taxon>
        <taxon>Paenibacillaceae</taxon>
        <taxon>Paenibacillus</taxon>
    </lineage>
</organism>
<comment type="caution">
    <text evidence="1">The sequence shown here is derived from an EMBL/GenBank/DDBJ whole genome shotgun (WGS) entry which is preliminary data.</text>
</comment>
<dbReference type="PANTHER" id="PTHR40267">
    <property type="entry name" value="BLR3294 PROTEIN"/>
    <property type="match status" value="1"/>
</dbReference>
<protein>
    <submittedName>
        <fullName evidence="1">Aspartate/glutamate racemase family protein</fullName>
    </submittedName>
</protein>
<accession>A0ABT1YDT8</accession>
<sequence length="239" mass="25882">MPKIGMLTPSSNTVLEPVTYKILADMPGVSAHFSRFTVREITLTEKSDSQFQDESMLNAASLLADAGVDLIVWNGTSASWLGLEKDRKLCESIEEALGIPATTSVFAITEAFQALGVSSIGLVTPYTQDVNAKIRQNYLAMGYKCPVDHGCGISVNKDFADVPAQAIAEMLEMTASETAVEVVTVVCTNFNAASFVKDIEFKYNIPVIDSVSATLWHSLHKLGINPGPLAEKWGRLFLC</sequence>
<dbReference type="RefSeq" id="WP_258212003.1">
    <property type="nucleotide sequence ID" value="NZ_JANQBD010000002.1"/>
</dbReference>
<keyword evidence="2" id="KW-1185">Reference proteome</keyword>
<dbReference type="Gene3D" id="3.40.50.12500">
    <property type="match status" value="1"/>
</dbReference>
<evidence type="ECO:0000313" key="1">
    <source>
        <dbReference type="EMBL" id="MCR8630388.1"/>
    </source>
</evidence>
<name>A0ABT1YDT8_9BACL</name>
<dbReference type="InterPro" id="IPR053714">
    <property type="entry name" value="Iso_Racemase_Enz_sf"/>
</dbReference>
<gene>
    <name evidence="1" type="ORF">NV381_04130</name>
</gene>
<dbReference type="PANTHER" id="PTHR40267:SF1">
    <property type="entry name" value="BLR3294 PROTEIN"/>
    <property type="match status" value="1"/>
</dbReference>
<dbReference type="PIRSF" id="PIRSF015736">
    <property type="entry name" value="MI"/>
    <property type="match status" value="1"/>
</dbReference>
<dbReference type="Pfam" id="PF17645">
    <property type="entry name" value="Amdase"/>
    <property type="match status" value="1"/>
</dbReference>
<dbReference type="InterPro" id="IPR026286">
    <property type="entry name" value="MaiA/AMDase"/>
</dbReference>
<evidence type="ECO:0000313" key="2">
    <source>
        <dbReference type="Proteomes" id="UP001300012"/>
    </source>
</evidence>